<name>A0AAV0BDJ9_PHAPC</name>
<accession>A0AAV0BDJ9</accession>
<evidence type="ECO:0000256" key="1">
    <source>
        <dbReference type="SAM" id="SignalP"/>
    </source>
</evidence>
<dbReference type="InterPro" id="IPR022036">
    <property type="entry name" value="DUF3605"/>
</dbReference>
<keyword evidence="1" id="KW-0732">Signal</keyword>
<evidence type="ECO:0000313" key="2">
    <source>
        <dbReference type="EMBL" id="CAH7684520.1"/>
    </source>
</evidence>
<dbReference type="GO" id="GO:0005737">
    <property type="term" value="C:cytoplasm"/>
    <property type="evidence" value="ECO:0007669"/>
    <property type="project" value="TreeGrafter"/>
</dbReference>
<comment type="caution">
    <text evidence="2">The sequence shown here is derived from an EMBL/GenBank/DDBJ whole genome shotgun (WGS) entry which is preliminary data.</text>
</comment>
<keyword evidence="3" id="KW-1185">Reference proteome</keyword>
<proteinExistence type="predicted"/>
<gene>
    <name evidence="2" type="ORF">PPACK8108_LOCUS18731</name>
</gene>
<reference evidence="2" key="1">
    <citation type="submission" date="2022-06" db="EMBL/GenBank/DDBJ databases">
        <authorList>
            <consortium name="SYNGENTA / RWTH Aachen University"/>
        </authorList>
    </citation>
    <scope>NUCLEOTIDE SEQUENCE</scope>
</reference>
<dbReference type="EMBL" id="CALTRL010005458">
    <property type="protein sequence ID" value="CAH7684520.1"/>
    <property type="molecule type" value="Genomic_DNA"/>
</dbReference>
<sequence length="325" mass="37887">MLKYLLLACLLKISFRPLSAALLRDLDRRKLDFARVQNSSINLIETSKKAQFVEPKERIWRPVSQWYPQTCETILSGYGSDIPRTGENMAKYTAYKDNRKATSVFDDICKRLGWSGEPPENLPSFLDERSKDKVQFSSWTKNDFPWDLPPGAEHWVLWIRGLHTSVDAFHPKRGEEHLLPVGYGDPTRLSVLQDYVEIHNLFGYSGMPESHVNGFKWAKAFHENGKLWKHESTGQTVSRREGERAIRWVGRHTTNFIKERFPEEKYAVLWNRSMPSVRYDAFSITKLELTISKIELFTQTIWCESFKIDPFPSSRSRNNFSKGFE</sequence>
<dbReference type="AlphaFoldDB" id="A0AAV0BDJ9"/>
<organism evidence="2 3">
    <name type="scientific">Phakopsora pachyrhizi</name>
    <name type="common">Asian soybean rust disease fungus</name>
    <dbReference type="NCBI Taxonomy" id="170000"/>
    <lineage>
        <taxon>Eukaryota</taxon>
        <taxon>Fungi</taxon>
        <taxon>Dikarya</taxon>
        <taxon>Basidiomycota</taxon>
        <taxon>Pucciniomycotina</taxon>
        <taxon>Pucciniomycetes</taxon>
        <taxon>Pucciniales</taxon>
        <taxon>Phakopsoraceae</taxon>
        <taxon>Phakopsora</taxon>
    </lineage>
</organism>
<dbReference type="Proteomes" id="UP001153365">
    <property type="component" value="Unassembled WGS sequence"/>
</dbReference>
<feature type="signal peptide" evidence="1">
    <location>
        <begin position="1"/>
        <end position="20"/>
    </location>
</feature>
<dbReference type="PANTHER" id="PTHR35020:SF2">
    <property type="entry name" value="N-ACETYLGLUCOSAMINE-INDUCED PROTEIN 1"/>
    <property type="match status" value="1"/>
</dbReference>
<dbReference type="PANTHER" id="PTHR35020">
    <property type="entry name" value="N-ACETYLGLUCOSAMINE-INDUCED PROTEIN 1"/>
    <property type="match status" value="1"/>
</dbReference>
<protein>
    <submittedName>
        <fullName evidence="2">Expressed protein</fullName>
    </submittedName>
</protein>
<feature type="chain" id="PRO_5043863506" evidence="1">
    <location>
        <begin position="21"/>
        <end position="325"/>
    </location>
</feature>
<evidence type="ECO:0000313" key="3">
    <source>
        <dbReference type="Proteomes" id="UP001153365"/>
    </source>
</evidence>
<dbReference type="GO" id="GO:0006044">
    <property type="term" value="P:N-acetylglucosamine metabolic process"/>
    <property type="evidence" value="ECO:0007669"/>
    <property type="project" value="TreeGrafter"/>
</dbReference>